<evidence type="ECO:0000256" key="6">
    <source>
        <dbReference type="ARBA" id="ARBA00023136"/>
    </source>
</evidence>
<dbReference type="PROSITE" id="PS01311">
    <property type="entry name" value="LGT"/>
    <property type="match status" value="1"/>
</dbReference>
<dbReference type="GO" id="GO:0008961">
    <property type="term" value="F:phosphatidylglycerol-prolipoprotein diacylglyceryl transferase activity"/>
    <property type="evidence" value="ECO:0007669"/>
    <property type="project" value="UniProtKB-UniRule"/>
</dbReference>
<evidence type="ECO:0000256" key="4">
    <source>
        <dbReference type="ARBA" id="ARBA00022692"/>
    </source>
</evidence>
<keyword evidence="3 7" id="KW-0808">Transferase</keyword>
<comment type="subcellular location">
    <subcellularLocation>
        <location evidence="7">Cell membrane</location>
        <topology evidence="7">Multi-pass membrane protein</topology>
    </subcellularLocation>
</comment>
<evidence type="ECO:0000256" key="7">
    <source>
        <dbReference type="HAMAP-Rule" id="MF_01147"/>
    </source>
</evidence>
<gene>
    <name evidence="7" type="primary">lgt</name>
    <name evidence="8" type="ORF">HMPREF9306_01101</name>
</gene>
<dbReference type="RefSeq" id="WP_016455934.1">
    <property type="nucleotide sequence ID" value="NZ_KE150269.1"/>
</dbReference>
<dbReference type="PANTHER" id="PTHR30589:SF0">
    <property type="entry name" value="PHOSPHATIDYLGLYCEROL--PROLIPOPROTEIN DIACYLGLYCERYL TRANSFERASE"/>
    <property type="match status" value="1"/>
</dbReference>
<comment type="function">
    <text evidence="7">Catalyzes the transfer of the diacylglyceryl group from phosphatidylglycerol to the sulfhydryl group of the N-terminal cysteine of a prolipoprotein, the first step in the formation of mature lipoproteins.</text>
</comment>
<feature type="binding site" evidence="7">
    <location>
        <position position="141"/>
    </location>
    <ligand>
        <name>a 1,2-diacyl-sn-glycero-3-phospho-(1'-sn-glycerol)</name>
        <dbReference type="ChEBI" id="CHEBI:64716"/>
    </ligand>
</feature>
<evidence type="ECO:0000256" key="5">
    <source>
        <dbReference type="ARBA" id="ARBA00022989"/>
    </source>
</evidence>
<dbReference type="PATRIC" id="fig|883161.3.peg.1094"/>
<keyword evidence="8" id="KW-0449">Lipoprotein</keyword>
<dbReference type="InterPro" id="IPR001640">
    <property type="entry name" value="Lgt"/>
</dbReference>
<comment type="pathway">
    <text evidence="7">Protein modification; lipoprotein biosynthesis (diacylglyceryl transfer).</text>
</comment>
<evidence type="ECO:0000256" key="3">
    <source>
        <dbReference type="ARBA" id="ARBA00022679"/>
    </source>
</evidence>
<feature type="transmembrane region" description="Helical" evidence="7">
    <location>
        <begin position="20"/>
        <end position="39"/>
    </location>
</feature>
<feature type="transmembrane region" description="Helical" evidence="7">
    <location>
        <begin position="211"/>
        <end position="230"/>
    </location>
</feature>
<organism evidence="8 9">
    <name type="scientific">Propionimicrobium lymphophilum ACS-093-V-SCH5</name>
    <dbReference type="NCBI Taxonomy" id="883161"/>
    <lineage>
        <taxon>Bacteria</taxon>
        <taxon>Bacillati</taxon>
        <taxon>Actinomycetota</taxon>
        <taxon>Actinomycetes</taxon>
        <taxon>Propionibacteriales</taxon>
        <taxon>Propionibacteriaceae</taxon>
        <taxon>Propionimicrobium</taxon>
    </lineage>
</organism>
<keyword evidence="2 7" id="KW-1003">Cell membrane</keyword>
<keyword evidence="6 7" id="KW-0472">Membrane</keyword>
<evidence type="ECO:0000313" key="8">
    <source>
        <dbReference type="EMBL" id="EPD32794.1"/>
    </source>
</evidence>
<keyword evidence="4 7" id="KW-0812">Transmembrane</keyword>
<dbReference type="AlphaFoldDB" id="S2WYJ2"/>
<dbReference type="OrthoDB" id="871140at2"/>
<comment type="catalytic activity">
    <reaction evidence="7">
        <text>L-cysteinyl-[prolipoprotein] + a 1,2-diacyl-sn-glycero-3-phospho-(1'-sn-glycerol) = an S-1,2-diacyl-sn-glyceryl-L-cysteinyl-[prolipoprotein] + sn-glycerol 1-phosphate + H(+)</text>
        <dbReference type="Rhea" id="RHEA:56712"/>
        <dbReference type="Rhea" id="RHEA-COMP:14679"/>
        <dbReference type="Rhea" id="RHEA-COMP:14680"/>
        <dbReference type="ChEBI" id="CHEBI:15378"/>
        <dbReference type="ChEBI" id="CHEBI:29950"/>
        <dbReference type="ChEBI" id="CHEBI:57685"/>
        <dbReference type="ChEBI" id="CHEBI:64716"/>
        <dbReference type="ChEBI" id="CHEBI:140658"/>
        <dbReference type="EC" id="2.5.1.145"/>
    </reaction>
</comment>
<protein>
    <recommendedName>
        <fullName evidence="7">Phosphatidylglycerol--prolipoprotein diacylglyceryl transferase</fullName>
        <ecNumber evidence="7">2.5.1.145</ecNumber>
    </recommendedName>
</protein>
<dbReference type="EC" id="2.5.1.145" evidence="7"/>
<keyword evidence="9" id="KW-1185">Reference proteome</keyword>
<dbReference type="GO" id="GO:0042158">
    <property type="term" value="P:lipoprotein biosynthetic process"/>
    <property type="evidence" value="ECO:0007669"/>
    <property type="project" value="UniProtKB-UniRule"/>
</dbReference>
<dbReference type="HAMAP" id="MF_01147">
    <property type="entry name" value="Lgt"/>
    <property type="match status" value="1"/>
</dbReference>
<dbReference type="Pfam" id="PF01790">
    <property type="entry name" value="LGT"/>
    <property type="match status" value="1"/>
</dbReference>
<evidence type="ECO:0000256" key="1">
    <source>
        <dbReference type="ARBA" id="ARBA00007150"/>
    </source>
</evidence>
<dbReference type="STRING" id="883161.HMPREF9306_01101"/>
<evidence type="ECO:0000313" key="9">
    <source>
        <dbReference type="Proteomes" id="UP000014417"/>
    </source>
</evidence>
<dbReference type="EMBL" id="AGZR01000006">
    <property type="protein sequence ID" value="EPD32794.1"/>
    <property type="molecule type" value="Genomic_DNA"/>
</dbReference>
<reference evidence="8 9" key="1">
    <citation type="submission" date="2013-04" db="EMBL/GenBank/DDBJ databases">
        <title>The Genome Sequence of Propionimicrobium lymphophilum ACS-093-V-SCH5.</title>
        <authorList>
            <consortium name="The Broad Institute Genomics Platform"/>
            <person name="Earl A."/>
            <person name="Ward D."/>
            <person name="Feldgarden M."/>
            <person name="Gevers D."/>
            <person name="Saerens B."/>
            <person name="Vaneechoutte M."/>
            <person name="Walker B."/>
            <person name="Young S."/>
            <person name="Zeng Q."/>
            <person name="Gargeya S."/>
            <person name="Fitzgerald M."/>
            <person name="Haas B."/>
            <person name="Abouelleil A."/>
            <person name="Allen A.W."/>
            <person name="Alvarado L."/>
            <person name="Arachchi H.M."/>
            <person name="Berlin A.M."/>
            <person name="Chapman S.B."/>
            <person name="Gainer-Dewar J."/>
            <person name="Goldberg J."/>
            <person name="Griggs A."/>
            <person name="Gujja S."/>
            <person name="Hansen M."/>
            <person name="Howarth C."/>
            <person name="Imamovic A."/>
            <person name="Ireland A."/>
            <person name="Larimer J."/>
            <person name="McCowan C."/>
            <person name="Murphy C."/>
            <person name="Pearson M."/>
            <person name="Poon T.W."/>
            <person name="Priest M."/>
            <person name="Roberts A."/>
            <person name="Saif S."/>
            <person name="Shea T."/>
            <person name="Sisk P."/>
            <person name="Sykes S."/>
            <person name="Wortman J."/>
            <person name="Nusbaum C."/>
            <person name="Birren B."/>
        </authorList>
    </citation>
    <scope>NUCLEOTIDE SEQUENCE [LARGE SCALE GENOMIC DNA]</scope>
    <source>
        <strain evidence="8 9">ACS-093-V-SCH5</strain>
    </source>
</reference>
<proteinExistence type="inferred from homology"/>
<name>S2WYJ2_9ACTN</name>
<dbReference type="HOGENOM" id="CLU_013386_2_0_11"/>
<dbReference type="NCBIfam" id="TIGR00544">
    <property type="entry name" value="lgt"/>
    <property type="match status" value="1"/>
</dbReference>
<dbReference type="PANTHER" id="PTHR30589">
    <property type="entry name" value="PROLIPOPROTEIN DIACYLGLYCERYL TRANSFERASE"/>
    <property type="match status" value="1"/>
</dbReference>
<feature type="transmembrane region" description="Helical" evidence="7">
    <location>
        <begin position="94"/>
        <end position="115"/>
    </location>
</feature>
<comment type="caution">
    <text evidence="8">The sequence shown here is derived from an EMBL/GenBank/DDBJ whole genome shotgun (WGS) entry which is preliminary data.</text>
</comment>
<comment type="similarity">
    <text evidence="1 7">Belongs to the Lgt family.</text>
</comment>
<dbReference type="GO" id="GO:0005886">
    <property type="term" value="C:plasma membrane"/>
    <property type="evidence" value="ECO:0007669"/>
    <property type="project" value="UniProtKB-SubCell"/>
</dbReference>
<accession>S2WYJ2</accession>
<sequence>MILLQIPSPPISSFSIGPLTIHFYALCLIAGMVVAGWIAQRRFVERGGDADKFQNLLLVAIIFGIFGARLYHVITDHQLYFGPGRNPWDAFKIWNGGLGIWGGIALGALGAWIMARRYKINFPTLADCIAPTLLIGQGIGRLGNWFNQELFGRPTDLPWGLQIDRAHRPDGFEQFETFHPTFLYEMIWNFAGAAFLLWAERRFKIGRGRLCVLYVCWYSFGRFFIEALRIDPANHIGGLRVNNYTSLIMFSVSVVGFVVLSKLRPGQETKPFAGSNK</sequence>
<feature type="transmembrane region" description="Helical" evidence="7">
    <location>
        <begin position="55"/>
        <end position="74"/>
    </location>
</feature>
<dbReference type="Proteomes" id="UP000014417">
    <property type="component" value="Unassembled WGS sequence"/>
</dbReference>
<evidence type="ECO:0000256" key="2">
    <source>
        <dbReference type="ARBA" id="ARBA00022475"/>
    </source>
</evidence>
<dbReference type="UniPathway" id="UPA00664"/>
<feature type="transmembrane region" description="Helical" evidence="7">
    <location>
        <begin position="242"/>
        <end position="260"/>
    </location>
</feature>
<keyword evidence="5 7" id="KW-1133">Transmembrane helix</keyword>